<feature type="transmembrane region" description="Helical" evidence="10">
    <location>
        <begin position="350"/>
        <end position="370"/>
    </location>
</feature>
<evidence type="ECO:0000313" key="12">
    <source>
        <dbReference type="Proteomes" id="UP000291343"/>
    </source>
</evidence>
<comment type="caution">
    <text evidence="10">Lacks conserved residue(s) required for the propagation of feature annotation.</text>
</comment>
<protein>
    <recommendedName>
        <fullName evidence="10">Odorant receptor</fullName>
    </recommendedName>
</protein>
<evidence type="ECO:0000313" key="11">
    <source>
        <dbReference type="EMBL" id="RZF32261.1"/>
    </source>
</evidence>
<keyword evidence="7 10" id="KW-0472">Membrane</keyword>
<keyword evidence="5 10" id="KW-0552">Olfaction</keyword>
<keyword evidence="12" id="KW-1185">Reference proteome</keyword>
<dbReference type="PANTHER" id="PTHR21137:SF35">
    <property type="entry name" value="ODORANT RECEPTOR 19A-RELATED"/>
    <property type="match status" value="1"/>
</dbReference>
<evidence type="ECO:0000256" key="1">
    <source>
        <dbReference type="ARBA" id="ARBA00004651"/>
    </source>
</evidence>
<dbReference type="Proteomes" id="UP000291343">
    <property type="component" value="Unassembled WGS sequence"/>
</dbReference>
<dbReference type="GO" id="GO:0007165">
    <property type="term" value="P:signal transduction"/>
    <property type="evidence" value="ECO:0007669"/>
    <property type="project" value="UniProtKB-KW"/>
</dbReference>
<evidence type="ECO:0000256" key="10">
    <source>
        <dbReference type="RuleBase" id="RU351113"/>
    </source>
</evidence>
<dbReference type="Pfam" id="PF02949">
    <property type="entry name" value="7tm_6"/>
    <property type="match status" value="1"/>
</dbReference>
<evidence type="ECO:0000256" key="6">
    <source>
        <dbReference type="ARBA" id="ARBA00022989"/>
    </source>
</evidence>
<evidence type="ECO:0000256" key="8">
    <source>
        <dbReference type="ARBA" id="ARBA00023170"/>
    </source>
</evidence>
<dbReference type="FunCoup" id="A0A482WGF4">
    <property type="interactions" value="85"/>
</dbReference>
<dbReference type="OrthoDB" id="7542426at2759"/>
<comment type="similarity">
    <text evidence="10">Belongs to the insect chemoreceptor superfamily. Heteromeric odorant receptor channel (TC 1.A.69) family.</text>
</comment>
<keyword evidence="9 10" id="KW-0807">Transducer</keyword>
<dbReference type="GO" id="GO:0005886">
    <property type="term" value="C:plasma membrane"/>
    <property type="evidence" value="ECO:0007669"/>
    <property type="project" value="UniProtKB-SubCell"/>
</dbReference>
<evidence type="ECO:0000256" key="3">
    <source>
        <dbReference type="ARBA" id="ARBA00022606"/>
    </source>
</evidence>
<evidence type="ECO:0000256" key="9">
    <source>
        <dbReference type="ARBA" id="ARBA00023224"/>
    </source>
</evidence>
<comment type="subcellular location">
    <subcellularLocation>
        <location evidence="1 10">Cell membrane</location>
        <topology evidence="1 10">Multi-pass membrane protein</topology>
    </subcellularLocation>
</comment>
<accession>A0A482WGF4</accession>
<dbReference type="SMR" id="A0A482WGF4"/>
<dbReference type="InterPro" id="IPR004117">
    <property type="entry name" value="7tm6_olfct_rcpt"/>
</dbReference>
<dbReference type="STRING" id="195883.A0A482WGF4"/>
<feature type="transmembrane region" description="Helical" evidence="10">
    <location>
        <begin position="204"/>
        <end position="226"/>
    </location>
</feature>
<organism evidence="11 12">
    <name type="scientific">Laodelphax striatellus</name>
    <name type="common">Small brown planthopper</name>
    <name type="synonym">Delphax striatella</name>
    <dbReference type="NCBI Taxonomy" id="195883"/>
    <lineage>
        <taxon>Eukaryota</taxon>
        <taxon>Metazoa</taxon>
        <taxon>Ecdysozoa</taxon>
        <taxon>Arthropoda</taxon>
        <taxon>Hexapoda</taxon>
        <taxon>Insecta</taxon>
        <taxon>Pterygota</taxon>
        <taxon>Neoptera</taxon>
        <taxon>Paraneoptera</taxon>
        <taxon>Hemiptera</taxon>
        <taxon>Auchenorrhyncha</taxon>
        <taxon>Fulgoroidea</taxon>
        <taxon>Delphacidae</taxon>
        <taxon>Criomorphinae</taxon>
        <taxon>Laodelphax</taxon>
    </lineage>
</organism>
<keyword evidence="3 10" id="KW-0716">Sensory transduction</keyword>
<evidence type="ECO:0000256" key="7">
    <source>
        <dbReference type="ARBA" id="ARBA00023136"/>
    </source>
</evidence>
<dbReference type="GO" id="GO:0005549">
    <property type="term" value="F:odorant binding"/>
    <property type="evidence" value="ECO:0007669"/>
    <property type="project" value="InterPro"/>
</dbReference>
<keyword evidence="6 10" id="KW-1133">Transmembrane helix</keyword>
<dbReference type="EMBL" id="QKKF02037370">
    <property type="protein sequence ID" value="RZF32261.1"/>
    <property type="molecule type" value="Genomic_DNA"/>
</dbReference>
<feature type="transmembrane region" description="Helical" evidence="10">
    <location>
        <begin position="254"/>
        <end position="275"/>
    </location>
</feature>
<dbReference type="GO" id="GO:0004984">
    <property type="term" value="F:olfactory receptor activity"/>
    <property type="evidence" value="ECO:0007669"/>
    <property type="project" value="InterPro"/>
</dbReference>
<proteinExistence type="inferred from homology"/>
<dbReference type="AlphaFoldDB" id="A0A482WGF4"/>
<feature type="transmembrane region" description="Helical" evidence="10">
    <location>
        <begin position="382"/>
        <end position="399"/>
    </location>
</feature>
<evidence type="ECO:0000256" key="5">
    <source>
        <dbReference type="ARBA" id="ARBA00022725"/>
    </source>
</evidence>
<gene>
    <name evidence="11" type="ORF">LSTR_LSTR009490</name>
</gene>
<evidence type="ECO:0000256" key="2">
    <source>
        <dbReference type="ARBA" id="ARBA00022475"/>
    </source>
</evidence>
<reference evidence="11 12" key="1">
    <citation type="journal article" date="2017" name="Gigascience">
        <title>Genome sequence of the small brown planthopper, Laodelphax striatellus.</title>
        <authorList>
            <person name="Zhu J."/>
            <person name="Jiang F."/>
            <person name="Wang X."/>
            <person name="Yang P."/>
            <person name="Bao Y."/>
            <person name="Zhao W."/>
            <person name="Wang W."/>
            <person name="Lu H."/>
            <person name="Wang Q."/>
            <person name="Cui N."/>
            <person name="Li J."/>
            <person name="Chen X."/>
            <person name="Luo L."/>
            <person name="Yu J."/>
            <person name="Kang L."/>
            <person name="Cui F."/>
        </authorList>
    </citation>
    <scope>NUCLEOTIDE SEQUENCE [LARGE SCALE GENOMIC DNA]</scope>
    <source>
        <strain evidence="11">Lst14</strain>
    </source>
</reference>
<keyword evidence="8 10" id="KW-0675">Receptor</keyword>
<dbReference type="PANTHER" id="PTHR21137">
    <property type="entry name" value="ODORANT RECEPTOR"/>
    <property type="match status" value="1"/>
</dbReference>
<comment type="caution">
    <text evidence="11">The sequence shown here is derived from an EMBL/GenBank/DDBJ whole genome shotgun (WGS) entry which is preliminary data.</text>
</comment>
<name>A0A482WGF4_LAOST</name>
<sequence length="486" mass="55944">MEIIERVRSIAKFLGGSTISLRSRLFILLNLVIQADQLFSMYIDWNVFVKRLLAFKEFNSALFAIFVCLSLDDISSLCNMTEKRLNNDKISQKGGDGELNITSKFMKNMAGTCQKWDITTKPSNKMENSHKNSGMIAESSKNMLGSPRNLDATTKYTKNITHSLQKSTITSKFVTNMVETDHETDLTLKCIEDMKRIDKNLKRILMGLLCFASCLPITFACLITIFKDKNNINIDKMPFVIYMYYPEGYKTLKIYFASLFLQLVWYATMLSYVYCASTSFALASISLCTQMRLICQSLFEVGNSGMVVKNGTVVRTDSDDVIEISQLKQIIRDHQDVFNDFLELNRRSKIIVSAFINILAIQMCCYIFFIIELENLSAKIKYLATMFLVFSMMFYFSTVGQSLTDESGNVELALWECPWIDKSAEFRKCILMMMTRASRKVFLRPYNLYVVDFKWFTNIVNATYSYFNLISNSKSNVSLAREIFIY</sequence>
<evidence type="ECO:0000256" key="4">
    <source>
        <dbReference type="ARBA" id="ARBA00022692"/>
    </source>
</evidence>
<keyword evidence="4 10" id="KW-0812">Transmembrane</keyword>
<keyword evidence="2" id="KW-1003">Cell membrane</keyword>
<dbReference type="InParanoid" id="A0A482WGF4"/>